<keyword evidence="1" id="KW-0547">Nucleotide-binding</keyword>
<reference evidence="4 5" key="1">
    <citation type="submission" date="2018-11" db="EMBL/GenBank/DDBJ databases">
        <title>The genome draft of YIM 96095.</title>
        <authorList>
            <person name="Tang S.-K."/>
            <person name="Chunyu W.-X."/>
            <person name="Feng Y.-Z."/>
        </authorList>
    </citation>
    <scope>NUCLEOTIDE SEQUENCE [LARGE SCALE GENOMIC DNA]</scope>
    <source>
        <strain evidence="4 5">YIM 96095</strain>
    </source>
</reference>
<dbReference type="Proteomes" id="UP000269198">
    <property type="component" value="Unassembled WGS sequence"/>
</dbReference>
<evidence type="ECO:0000313" key="4">
    <source>
        <dbReference type="EMBL" id="RNL80707.1"/>
    </source>
</evidence>
<dbReference type="Gene3D" id="3.40.50.300">
    <property type="entry name" value="P-loop containing nucleotide triphosphate hydrolases"/>
    <property type="match status" value="1"/>
</dbReference>
<dbReference type="GO" id="GO:0005524">
    <property type="term" value="F:ATP binding"/>
    <property type="evidence" value="ECO:0007669"/>
    <property type="project" value="UniProtKB-UniRule"/>
</dbReference>
<feature type="compositionally biased region" description="Low complexity" evidence="2">
    <location>
        <begin position="190"/>
        <end position="208"/>
    </location>
</feature>
<name>A0A3N0DYP8_9ACTN</name>
<dbReference type="RefSeq" id="WP_148046413.1">
    <property type="nucleotide sequence ID" value="NZ_RJMB01000035.1"/>
</dbReference>
<feature type="domain" description="FtsK" evidence="3">
    <location>
        <begin position="355"/>
        <end position="524"/>
    </location>
</feature>
<keyword evidence="5" id="KW-1185">Reference proteome</keyword>
<dbReference type="PROSITE" id="PS50901">
    <property type="entry name" value="FTSK"/>
    <property type="match status" value="1"/>
</dbReference>
<evidence type="ECO:0000313" key="5">
    <source>
        <dbReference type="Proteomes" id="UP000269198"/>
    </source>
</evidence>
<dbReference type="OrthoDB" id="3648675at2"/>
<accession>A0A3N0DYP8</accession>
<feature type="binding site" evidence="1">
    <location>
        <begin position="370"/>
        <end position="377"/>
    </location>
    <ligand>
        <name>ATP</name>
        <dbReference type="ChEBI" id="CHEBI:30616"/>
    </ligand>
</feature>
<keyword evidence="1" id="KW-0067">ATP-binding</keyword>
<dbReference type="InterPro" id="IPR027417">
    <property type="entry name" value="P-loop_NTPase"/>
</dbReference>
<feature type="region of interest" description="Disordered" evidence="2">
    <location>
        <begin position="1"/>
        <end position="34"/>
    </location>
</feature>
<feature type="compositionally biased region" description="Basic and acidic residues" evidence="2">
    <location>
        <begin position="1"/>
        <end position="11"/>
    </location>
</feature>
<organism evidence="4 5">
    <name type="scientific">Halostreptopolyspora alba</name>
    <dbReference type="NCBI Taxonomy" id="2487137"/>
    <lineage>
        <taxon>Bacteria</taxon>
        <taxon>Bacillati</taxon>
        <taxon>Actinomycetota</taxon>
        <taxon>Actinomycetes</taxon>
        <taxon>Streptosporangiales</taxon>
        <taxon>Nocardiopsidaceae</taxon>
        <taxon>Halostreptopolyspora</taxon>
    </lineage>
</organism>
<feature type="region of interest" description="Disordered" evidence="2">
    <location>
        <begin position="190"/>
        <end position="246"/>
    </location>
</feature>
<dbReference type="GO" id="GO:0003677">
    <property type="term" value="F:DNA binding"/>
    <property type="evidence" value="ECO:0007669"/>
    <property type="project" value="InterPro"/>
</dbReference>
<gene>
    <name evidence="4" type="ORF">EFW17_22500</name>
</gene>
<evidence type="ECO:0000259" key="3">
    <source>
        <dbReference type="PROSITE" id="PS50901"/>
    </source>
</evidence>
<feature type="compositionally biased region" description="Low complexity" evidence="2">
    <location>
        <begin position="17"/>
        <end position="30"/>
    </location>
</feature>
<dbReference type="Pfam" id="PF01580">
    <property type="entry name" value="FtsK_SpoIIIE"/>
    <property type="match status" value="1"/>
</dbReference>
<dbReference type="EMBL" id="RJMB01000035">
    <property type="protein sequence ID" value="RNL80707.1"/>
    <property type="molecule type" value="Genomic_DNA"/>
</dbReference>
<comment type="caution">
    <text evidence="4">The sequence shown here is derived from an EMBL/GenBank/DDBJ whole genome shotgun (WGS) entry which is preliminary data.</text>
</comment>
<proteinExistence type="predicted"/>
<protein>
    <recommendedName>
        <fullName evidence="3">FtsK domain-containing protein</fullName>
    </recommendedName>
</protein>
<evidence type="ECO:0000256" key="2">
    <source>
        <dbReference type="SAM" id="MobiDB-lite"/>
    </source>
</evidence>
<dbReference type="AlphaFoldDB" id="A0A3N0DYP8"/>
<evidence type="ECO:0000256" key="1">
    <source>
        <dbReference type="PROSITE-ProRule" id="PRU00289"/>
    </source>
</evidence>
<sequence length="651" mass="70280">MTAPQEHEQQERRRHLAAVPEAGPEPGAQPTVRTVPGHVVGTSAASGWAGAAGRRLGALLRAGLARHAALARDWIADNEVEHRARLAARRRITRDRVHAEKRQAKGKTEAQKADAEVQLARAQREPGEIEVTARMAGIRSMRAAVCAAVPTGVVAGPVYLTLAQGEWATLLAWPAVAGYLAVQEWAAGTPTGGAVAPGSAPVAHAAPSQAHPPEAPVSTGAGPSVLDPDPEPEAGQDPPVVARSESEQRVLARLRRWAESAAERNMRGVQAGEPVLDELGIWVRLHLSGRWTPDRVRKHEDQLRSMLGVATRTRTQLLAGAADDDMVLRIRTRSRDLDTTWSPTSHGLGLDTDTGEPVDISDADRMLVCGASGSGKSWALRPLMARTVRTHHDHLIYLDAKGEEGRLWRGRARVATSPAEIDQVVSELHHEMVRRGQAMVGTTWQGPRLVVVVDEGRVVLSNCEKATIQALIDISAMGRSRGIVLRWCTQYPTTSGEQPGVHKQILPNVDQQLCLRVRSAIHARVGLGDEYAHYKPQEIPTEAQGAAYLAGYGPTLIQGWRLDDTAVAELPERDPWHYGQDDADVEEEDDWIGAQHAVTAALRDAGGQASQSALVEATGYSPSAVKQALKELKGAGRVTKGESHRAPWRLL</sequence>
<dbReference type="SUPFAM" id="SSF52540">
    <property type="entry name" value="P-loop containing nucleoside triphosphate hydrolases"/>
    <property type="match status" value="1"/>
</dbReference>
<dbReference type="InterPro" id="IPR002543">
    <property type="entry name" value="FtsK_dom"/>
</dbReference>